<protein>
    <submittedName>
        <fullName evidence="1">Uncharacterized protein</fullName>
    </submittedName>
</protein>
<evidence type="ECO:0000313" key="1">
    <source>
        <dbReference type="EMBL" id="PLW50439.1"/>
    </source>
</evidence>
<dbReference type="EMBL" id="PGCI01000010">
    <property type="protein sequence ID" value="PLW50439.1"/>
    <property type="molecule type" value="Genomic_DNA"/>
</dbReference>
<reference evidence="1 2" key="1">
    <citation type="submission" date="2017-11" db="EMBL/GenBank/DDBJ databases">
        <title>De novo assembly and phasing of dikaryotic genomes from two isolates of Puccinia coronata f. sp. avenae, the causal agent of oat crown rust.</title>
        <authorList>
            <person name="Miller M.E."/>
            <person name="Zhang Y."/>
            <person name="Omidvar V."/>
            <person name="Sperschneider J."/>
            <person name="Schwessinger B."/>
            <person name="Raley C."/>
            <person name="Palmer J.M."/>
            <person name="Garnica D."/>
            <person name="Upadhyaya N."/>
            <person name="Rathjen J."/>
            <person name="Taylor J.M."/>
            <person name="Park R.F."/>
            <person name="Dodds P.N."/>
            <person name="Hirsch C.D."/>
            <person name="Kianian S.F."/>
            <person name="Figueroa M."/>
        </authorList>
    </citation>
    <scope>NUCLEOTIDE SEQUENCE [LARGE SCALE GENOMIC DNA]</scope>
    <source>
        <strain evidence="1">12SD80</strain>
    </source>
</reference>
<evidence type="ECO:0000313" key="2">
    <source>
        <dbReference type="Proteomes" id="UP000235392"/>
    </source>
</evidence>
<accession>A0A2N5VKC7</accession>
<sequence length="132" mass="14265">MAVVRNPNHPMLSVSSAPQGNMYGVLKMPSYVQCSGLTGTGNNNFEIQLSTNTALNNKLKDGSTYMLNGRMIALSDGTPPLVTYLDTSVVKVINKPAPPPDMINKTCVIGLRHVTHWGEVISHNLSAQSAWK</sequence>
<dbReference type="AlphaFoldDB" id="A0A2N5VKC7"/>
<proteinExistence type="predicted"/>
<gene>
    <name evidence="1" type="ORF">PCASD_01460</name>
</gene>
<comment type="caution">
    <text evidence="1">The sequence shown here is derived from an EMBL/GenBank/DDBJ whole genome shotgun (WGS) entry which is preliminary data.</text>
</comment>
<organism evidence="1 2">
    <name type="scientific">Puccinia coronata f. sp. avenae</name>
    <dbReference type="NCBI Taxonomy" id="200324"/>
    <lineage>
        <taxon>Eukaryota</taxon>
        <taxon>Fungi</taxon>
        <taxon>Dikarya</taxon>
        <taxon>Basidiomycota</taxon>
        <taxon>Pucciniomycotina</taxon>
        <taxon>Pucciniomycetes</taxon>
        <taxon>Pucciniales</taxon>
        <taxon>Pucciniaceae</taxon>
        <taxon>Puccinia</taxon>
    </lineage>
</organism>
<name>A0A2N5VKC7_9BASI</name>
<dbReference type="Proteomes" id="UP000235392">
    <property type="component" value="Unassembled WGS sequence"/>
</dbReference>